<dbReference type="CDD" id="cd03819">
    <property type="entry name" value="GT4_WavL-like"/>
    <property type="match status" value="1"/>
</dbReference>
<dbReference type="InterPro" id="IPR001296">
    <property type="entry name" value="Glyco_trans_1"/>
</dbReference>
<keyword evidence="2" id="KW-0808">Transferase</keyword>
<dbReference type="Pfam" id="PF00534">
    <property type="entry name" value="Glycos_transf_1"/>
    <property type="match status" value="1"/>
</dbReference>
<sequence>MTDAAPTDPVDLRDRAILQVLPALGTGGAERGCVEVAAAIVAAGGRALVASAGGAMLRDLARTGAEHITLPLAGKNPVTIWRNARRLEALIRDRGIDLVHARSRAPAWSAHAACRRAGIPFVTTVHAPYNQHNAAKRLYNSIMARGDRVIAISDYVARYIIDGCGADPARVRLIPRGVDLRQFAIEAVSAERMIALARSWRVPDDRPVVLMPGRLTRWKGQTVVIDALARLGRQDLCCLIVGSDQGRSGYRQELIDRIAAKGLNGVAHLVDHCDDMPAAYMLSDVVVHASTDPEGFGRVVVEAMALGRPVIATNIGAPPEVVAEGETGWLVPPGDPDALAMAIDRALSLRPEEREWMAERAIETVAAHYTKETMTGSTLAVYQELLGTPAAPAG</sequence>
<dbReference type="Proteomes" id="UP000700706">
    <property type="component" value="Unassembled WGS sequence"/>
</dbReference>
<dbReference type="PANTHER" id="PTHR12526">
    <property type="entry name" value="GLYCOSYLTRANSFERASE"/>
    <property type="match status" value="1"/>
</dbReference>
<dbReference type="EMBL" id="JAEKLZ010000067">
    <property type="protein sequence ID" value="MBW8724012.1"/>
    <property type="molecule type" value="Genomic_DNA"/>
</dbReference>
<evidence type="ECO:0000313" key="5">
    <source>
        <dbReference type="EMBL" id="MBW8724012.1"/>
    </source>
</evidence>
<reference evidence="5" key="1">
    <citation type="submission" date="2020-06" db="EMBL/GenBank/DDBJ databases">
        <title>Stable isotope informed genome-resolved metagenomics uncovers potential trophic interactions in rhizosphere soil.</title>
        <authorList>
            <person name="Starr E.P."/>
            <person name="Shi S."/>
            <person name="Blazewicz S.J."/>
            <person name="Koch B.J."/>
            <person name="Probst A.J."/>
            <person name="Hungate B.A."/>
            <person name="Pett-Ridge J."/>
            <person name="Firestone M.K."/>
            <person name="Banfield J.F."/>
        </authorList>
    </citation>
    <scope>NUCLEOTIDE SEQUENCE</scope>
    <source>
        <strain evidence="5">YM_69_17</strain>
    </source>
</reference>
<dbReference type="Gene3D" id="3.40.50.2000">
    <property type="entry name" value="Glycogen Phosphorylase B"/>
    <property type="match status" value="2"/>
</dbReference>
<evidence type="ECO:0000256" key="2">
    <source>
        <dbReference type="ARBA" id="ARBA00022679"/>
    </source>
</evidence>
<name>A0A952KCG4_9PROT</name>
<protein>
    <submittedName>
        <fullName evidence="5">Glycosyltransferase family 4 protein</fullName>
    </submittedName>
</protein>
<evidence type="ECO:0000256" key="1">
    <source>
        <dbReference type="ARBA" id="ARBA00022676"/>
    </source>
</evidence>
<dbReference type="Pfam" id="PF13439">
    <property type="entry name" value="Glyco_transf_4"/>
    <property type="match status" value="1"/>
</dbReference>
<dbReference type="AlphaFoldDB" id="A0A952KCG4"/>
<evidence type="ECO:0000259" key="3">
    <source>
        <dbReference type="Pfam" id="PF00534"/>
    </source>
</evidence>
<organism evidence="5 6">
    <name type="scientific">Inquilinus limosus</name>
    <dbReference type="NCBI Taxonomy" id="171674"/>
    <lineage>
        <taxon>Bacteria</taxon>
        <taxon>Pseudomonadati</taxon>
        <taxon>Pseudomonadota</taxon>
        <taxon>Alphaproteobacteria</taxon>
        <taxon>Rhodospirillales</taxon>
        <taxon>Rhodospirillaceae</taxon>
        <taxon>Inquilinus</taxon>
    </lineage>
</organism>
<feature type="domain" description="Glycosyl transferase family 1" evidence="3">
    <location>
        <begin position="198"/>
        <end position="362"/>
    </location>
</feature>
<proteinExistence type="predicted"/>
<dbReference type="SUPFAM" id="SSF53756">
    <property type="entry name" value="UDP-Glycosyltransferase/glycogen phosphorylase"/>
    <property type="match status" value="1"/>
</dbReference>
<comment type="caution">
    <text evidence="5">The sequence shown here is derived from an EMBL/GenBank/DDBJ whole genome shotgun (WGS) entry which is preliminary data.</text>
</comment>
<accession>A0A952KCG4</accession>
<dbReference type="PANTHER" id="PTHR12526:SF510">
    <property type="entry name" value="D-INOSITOL 3-PHOSPHATE GLYCOSYLTRANSFERASE"/>
    <property type="match status" value="1"/>
</dbReference>
<feature type="domain" description="Glycosyltransferase subfamily 4-like N-terminal" evidence="4">
    <location>
        <begin position="27"/>
        <end position="181"/>
    </location>
</feature>
<keyword evidence="1" id="KW-0328">Glycosyltransferase</keyword>
<dbReference type="InterPro" id="IPR028098">
    <property type="entry name" value="Glyco_trans_4-like_N"/>
</dbReference>
<evidence type="ECO:0000313" key="6">
    <source>
        <dbReference type="Proteomes" id="UP000700706"/>
    </source>
</evidence>
<dbReference type="GO" id="GO:0016757">
    <property type="term" value="F:glycosyltransferase activity"/>
    <property type="evidence" value="ECO:0007669"/>
    <property type="project" value="UniProtKB-KW"/>
</dbReference>
<evidence type="ECO:0000259" key="4">
    <source>
        <dbReference type="Pfam" id="PF13439"/>
    </source>
</evidence>
<gene>
    <name evidence="5" type="ORF">JF625_02475</name>
</gene>